<keyword evidence="5 10" id="KW-0028">Amino-acid biosynthesis</keyword>
<feature type="active site" evidence="10">
    <location>
        <position position="143"/>
    </location>
</feature>
<keyword evidence="4 10" id="KW-0055">Arginine biosynthesis</keyword>
<dbReference type="EC" id="3.5.1.16" evidence="10"/>
<feature type="binding site" evidence="10">
    <location>
        <position position="111"/>
    </location>
    <ligand>
        <name>Zn(2+)</name>
        <dbReference type="ChEBI" id="CHEBI:29105"/>
        <label>2</label>
    </ligand>
</feature>
<evidence type="ECO:0000256" key="2">
    <source>
        <dbReference type="ARBA" id="ARBA00005691"/>
    </source>
</evidence>
<comment type="cofactor">
    <cofactor evidence="10">
        <name>glutathione</name>
        <dbReference type="ChEBI" id="CHEBI:57925"/>
    </cofactor>
</comment>
<dbReference type="PANTHER" id="PTHR43808:SF1">
    <property type="entry name" value="ACETYLORNITHINE DEACETYLASE"/>
    <property type="match status" value="1"/>
</dbReference>
<gene>
    <name evidence="10 12" type="primary">argE</name>
    <name evidence="12" type="ORF">RJT31_00240</name>
</gene>
<dbReference type="PROSITE" id="PS00758">
    <property type="entry name" value="ARGE_DAPE_CPG2_1"/>
    <property type="match status" value="1"/>
</dbReference>
<dbReference type="SUPFAM" id="SSF55031">
    <property type="entry name" value="Bacterial exopeptidase dimerisation domain"/>
    <property type="match status" value="1"/>
</dbReference>
<organism evidence="12">
    <name type="scientific">Buchnera aphidicola</name>
    <name type="common">Aphis aurantii</name>
    <dbReference type="NCBI Taxonomy" id="1470492"/>
    <lineage>
        <taxon>Bacteria</taxon>
        <taxon>Pseudomonadati</taxon>
        <taxon>Pseudomonadota</taxon>
        <taxon>Gammaproteobacteria</taxon>
        <taxon>Enterobacterales</taxon>
        <taxon>Erwiniaceae</taxon>
        <taxon>Buchnera</taxon>
    </lineage>
</organism>
<dbReference type="GO" id="GO:0006526">
    <property type="term" value="P:L-arginine biosynthetic process"/>
    <property type="evidence" value="ECO:0007669"/>
    <property type="project" value="UniProtKB-UniRule"/>
</dbReference>
<comment type="subcellular location">
    <subcellularLocation>
        <location evidence="1 10">Cytoplasm</location>
    </subcellularLocation>
</comment>
<evidence type="ECO:0000313" key="12">
    <source>
        <dbReference type="EMBL" id="XAJ80916.1"/>
    </source>
</evidence>
<feature type="binding site" evidence="10">
    <location>
        <position position="144"/>
    </location>
    <ligand>
        <name>Zn(2+)</name>
        <dbReference type="ChEBI" id="CHEBI:29105"/>
        <label>2</label>
    </ligand>
</feature>
<dbReference type="InterPro" id="IPR001261">
    <property type="entry name" value="ArgE/DapE_CS"/>
</dbReference>
<dbReference type="InterPro" id="IPR010169">
    <property type="entry name" value="AcOrn-deacetyl"/>
</dbReference>
<comment type="function">
    <text evidence="10">Catalyzes the hydrolysis of the amide bond of N(2)-acetylated L-amino acids. Cleaves the acetyl group from N-acetyl-L-ornithine to form L-ornithine, an intermediate in L-arginine biosynthesis pathway, and a branchpoint in the synthesis of polyamines.</text>
</comment>
<dbReference type="InterPro" id="IPR002933">
    <property type="entry name" value="Peptidase_M20"/>
</dbReference>
<feature type="binding site" evidence="10">
    <location>
        <position position="79"/>
    </location>
    <ligand>
        <name>Zn(2+)</name>
        <dbReference type="ChEBI" id="CHEBI:29105"/>
        <label>1</label>
    </ligand>
</feature>
<comment type="catalytic activity">
    <reaction evidence="10">
        <text>N(2)-acetyl-L-ornithine + H2O = L-ornithine + acetate</text>
        <dbReference type="Rhea" id="RHEA:15941"/>
        <dbReference type="ChEBI" id="CHEBI:15377"/>
        <dbReference type="ChEBI" id="CHEBI:30089"/>
        <dbReference type="ChEBI" id="CHEBI:46911"/>
        <dbReference type="ChEBI" id="CHEBI:57805"/>
        <dbReference type="EC" id="3.5.1.16"/>
    </reaction>
</comment>
<comment type="subunit">
    <text evidence="10">Homodimer.</text>
</comment>
<accession>A0AAU6W6I4</accession>
<sequence length="384" mass="44084">MKRKIPYFIEIFKSLIKIPTISSKKKAIDQSNKVFIDLLSNYFEELNFEIKIQNIPHTNKFNMLSSCGVGKGGILFSGHTDTVDFDDNSWTKDPFKLTEKNSKLYGLGVVDMKGFFAFLLNVISSINIKKIKKPIYVLATANEETDMSGARYFVESTKFTNIKPDCIIIGEPTSLKLIHAHKGHISYKIDIIGDTGHSSNPHCGVNSIEIAYEIIKNLIDFKKYLQQKYFHKDFSIAYPTMNFGSIKGGNTINRICSFCRITFEIRPIPQLKLEILELLLKEKLKKIKKKWPNRIFLKNLFFSVPAYEISKKHHITKKIEDLCEIKSNTVNYCTEAPFLKKIAPTLILGPGSVEQAHYPDEYLHCSFIEPTQNILKKLIIKFCY</sequence>
<keyword evidence="7 10" id="KW-0378">Hydrolase</keyword>
<reference evidence="12" key="1">
    <citation type="submission" date="2024-06" db="EMBL/GenBank/DDBJ databases">
        <title>Unveiling Genomic Reduction in Obligate Endosymbionts Buchnera of Aphids: Insights from Phylogenomic Comparative Analysis with Novel Genome Data and Co-obligate Endosymbionts.</title>
        <authorList>
            <person name="Lu C."/>
            <person name="Zou T."/>
            <person name="Liu Q."/>
            <person name="Huang X."/>
        </authorList>
    </citation>
    <scope>NUCLEOTIDE SEQUENCE</scope>
    <source>
        <strain evidence="12">Aphau13</strain>
    </source>
</reference>
<feature type="active site" evidence="10">
    <location>
        <position position="81"/>
    </location>
</feature>
<feature type="domain" description="Peptidase M20 dimerisation" evidence="11">
    <location>
        <begin position="180"/>
        <end position="291"/>
    </location>
</feature>
<keyword evidence="8 10" id="KW-0862">Zinc</keyword>
<dbReference type="GO" id="GO:0005737">
    <property type="term" value="C:cytoplasm"/>
    <property type="evidence" value="ECO:0007669"/>
    <property type="project" value="UniProtKB-SubCell"/>
</dbReference>
<dbReference type="NCBIfam" id="TIGR01892">
    <property type="entry name" value="AcOrn-deacetyl"/>
    <property type="match status" value="1"/>
</dbReference>
<dbReference type="RefSeq" id="WP_348769460.1">
    <property type="nucleotide sequence ID" value="NZ_CP135018.1"/>
</dbReference>
<dbReference type="FunFam" id="3.30.70.360:FF:000003">
    <property type="entry name" value="Acetylornithine deacetylase"/>
    <property type="match status" value="1"/>
</dbReference>
<comment type="similarity">
    <text evidence="2 10">Belongs to the peptidase M20A family. ArgE subfamily.</text>
</comment>
<evidence type="ECO:0000256" key="4">
    <source>
        <dbReference type="ARBA" id="ARBA00022571"/>
    </source>
</evidence>
<evidence type="ECO:0000256" key="7">
    <source>
        <dbReference type="ARBA" id="ARBA00022801"/>
    </source>
</evidence>
<evidence type="ECO:0000256" key="3">
    <source>
        <dbReference type="ARBA" id="ARBA00022490"/>
    </source>
</evidence>
<keyword evidence="3 10" id="KW-0963">Cytoplasm</keyword>
<name>A0AAU6W6I4_9GAMM</name>
<dbReference type="CDD" id="cd03894">
    <property type="entry name" value="M20_ArgE"/>
    <property type="match status" value="1"/>
</dbReference>
<evidence type="ECO:0000256" key="8">
    <source>
        <dbReference type="ARBA" id="ARBA00022833"/>
    </source>
</evidence>
<dbReference type="SUPFAM" id="SSF53187">
    <property type="entry name" value="Zn-dependent exopeptidases"/>
    <property type="match status" value="1"/>
</dbReference>
<evidence type="ECO:0000256" key="9">
    <source>
        <dbReference type="ARBA" id="ARBA00023285"/>
    </source>
</evidence>
<dbReference type="NCBIfam" id="NF003474">
    <property type="entry name" value="PRK05111.1"/>
    <property type="match status" value="1"/>
</dbReference>
<dbReference type="InterPro" id="IPR011650">
    <property type="entry name" value="Peptidase_M20_dimer"/>
</dbReference>
<dbReference type="HAMAP" id="MF_01108">
    <property type="entry name" value="ArgE"/>
    <property type="match status" value="1"/>
</dbReference>
<feature type="binding site" evidence="10">
    <location>
        <position position="111"/>
    </location>
    <ligand>
        <name>Zn(2+)</name>
        <dbReference type="ChEBI" id="CHEBI:29105"/>
        <label>1</label>
    </ligand>
</feature>
<feature type="binding site" evidence="10">
    <location>
        <position position="171"/>
    </location>
    <ligand>
        <name>Zn(2+)</name>
        <dbReference type="ChEBI" id="CHEBI:29105"/>
        <label>1</label>
    </ligand>
</feature>
<comment type="cofactor">
    <cofactor evidence="10">
        <name>Zn(2+)</name>
        <dbReference type="ChEBI" id="CHEBI:29105"/>
    </cofactor>
    <cofactor evidence="10">
        <name>Co(2+)</name>
        <dbReference type="ChEBI" id="CHEBI:48828"/>
    </cofactor>
    <text evidence="10">Binds 2 Zn(2+) or Co(2+) ions per subunit.</text>
</comment>
<evidence type="ECO:0000256" key="5">
    <source>
        <dbReference type="ARBA" id="ARBA00022605"/>
    </source>
</evidence>
<keyword evidence="9 10" id="KW-0170">Cobalt</keyword>
<dbReference type="Pfam" id="PF07687">
    <property type="entry name" value="M20_dimer"/>
    <property type="match status" value="1"/>
</dbReference>
<evidence type="ECO:0000259" key="11">
    <source>
        <dbReference type="Pfam" id="PF07687"/>
    </source>
</evidence>
<dbReference type="Gene3D" id="3.40.630.10">
    <property type="entry name" value="Zn peptidases"/>
    <property type="match status" value="1"/>
</dbReference>
<evidence type="ECO:0000256" key="6">
    <source>
        <dbReference type="ARBA" id="ARBA00022723"/>
    </source>
</evidence>
<dbReference type="Gene3D" id="3.30.70.360">
    <property type="match status" value="1"/>
</dbReference>
<keyword evidence="6 10" id="KW-0479">Metal-binding</keyword>
<dbReference type="InterPro" id="IPR050072">
    <property type="entry name" value="Peptidase_M20A"/>
</dbReference>
<dbReference type="PANTHER" id="PTHR43808">
    <property type="entry name" value="ACETYLORNITHINE DEACETYLASE"/>
    <property type="match status" value="1"/>
</dbReference>
<proteinExistence type="inferred from homology"/>
<dbReference type="Pfam" id="PF01546">
    <property type="entry name" value="Peptidase_M20"/>
    <property type="match status" value="1"/>
</dbReference>
<evidence type="ECO:0000256" key="1">
    <source>
        <dbReference type="ARBA" id="ARBA00004496"/>
    </source>
</evidence>
<comment type="pathway">
    <text evidence="10">Amino-acid biosynthesis; L-arginine biosynthesis; L-ornithine from N(2)-acetyl-L-ornithine (linear): step 1/1.</text>
</comment>
<feature type="binding site" evidence="10">
    <location>
        <position position="357"/>
    </location>
    <ligand>
        <name>Zn(2+)</name>
        <dbReference type="ChEBI" id="CHEBI:29105"/>
        <label>2</label>
    </ligand>
</feature>
<dbReference type="EMBL" id="CP135018">
    <property type="protein sequence ID" value="XAJ80916.1"/>
    <property type="molecule type" value="Genomic_DNA"/>
</dbReference>
<dbReference type="GO" id="GO:0008270">
    <property type="term" value="F:zinc ion binding"/>
    <property type="evidence" value="ECO:0007669"/>
    <property type="project" value="UniProtKB-UniRule"/>
</dbReference>
<protein>
    <recommendedName>
        <fullName evidence="10">Acetylornithine deacetylase</fullName>
        <shortName evidence="10">AO</shortName>
        <shortName evidence="10">Acetylornithinase</shortName>
        <ecNumber evidence="10">3.5.1.16</ecNumber>
    </recommendedName>
    <alternativeName>
        <fullName evidence="10">N-acetylornithinase</fullName>
        <shortName evidence="10">NAO</shortName>
    </alternativeName>
</protein>
<dbReference type="GO" id="GO:0008777">
    <property type="term" value="F:acetylornithine deacetylase activity"/>
    <property type="evidence" value="ECO:0007669"/>
    <property type="project" value="UniProtKB-UniRule"/>
</dbReference>
<dbReference type="AlphaFoldDB" id="A0AAU6W6I4"/>
<dbReference type="InterPro" id="IPR036264">
    <property type="entry name" value="Bact_exopeptidase_dim_dom"/>
</dbReference>
<evidence type="ECO:0000256" key="10">
    <source>
        <dbReference type="HAMAP-Rule" id="MF_01108"/>
    </source>
</evidence>